<comment type="function">
    <text evidence="13">Member of the two-component regulatory system KdpD/KdpE involved in the regulation of the kdp operon. KdpD may function as a membrane-associated protein kinase that phosphorylates KdpE in response to environmental signals.</text>
</comment>
<keyword evidence="4" id="KW-0597">Phosphoprotein</keyword>
<dbReference type="Gene3D" id="1.20.120.620">
    <property type="entry name" value="Backbone structure of the membrane domain of e. Coli histidine kinase receptor kdpd"/>
    <property type="match status" value="1"/>
</dbReference>
<dbReference type="Gene3D" id="3.30.565.10">
    <property type="entry name" value="Histidine kinase-like ATPase, C-terminal domain"/>
    <property type="match status" value="1"/>
</dbReference>
<dbReference type="EC" id="2.7.13.3" evidence="3"/>
<dbReference type="InterPro" id="IPR014729">
    <property type="entry name" value="Rossmann-like_a/b/a_fold"/>
</dbReference>
<dbReference type="InterPro" id="IPR003018">
    <property type="entry name" value="GAF"/>
</dbReference>
<feature type="transmembrane region" description="Helical" evidence="14">
    <location>
        <begin position="434"/>
        <end position="462"/>
    </location>
</feature>
<evidence type="ECO:0000256" key="3">
    <source>
        <dbReference type="ARBA" id="ARBA00012438"/>
    </source>
</evidence>
<keyword evidence="6 14" id="KW-0812">Transmembrane</keyword>
<evidence type="ECO:0000256" key="9">
    <source>
        <dbReference type="ARBA" id="ARBA00022840"/>
    </source>
</evidence>
<keyword evidence="8" id="KW-0418">Kinase</keyword>
<dbReference type="Pfam" id="PF00512">
    <property type="entry name" value="HisKA"/>
    <property type="match status" value="1"/>
</dbReference>
<gene>
    <name evidence="16" type="primary">kdpD</name>
    <name evidence="16" type="ordered locus">RC1_0433</name>
</gene>
<feature type="transmembrane region" description="Helical" evidence="14">
    <location>
        <begin position="405"/>
        <end position="427"/>
    </location>
</feature>
<evidence type="ECO:0000313" key="16">
    <source>
        <dbReference type="EMBL" id="ACI97872.1"/>
    </source>
</evidence>
<dbReference type="AlphaFoldDB" id="B6IQY6"/>
<dbReference type="PANTHER" id="PTHR45569">
    <property type="entry name" value="SENSOR PROTEIN KDPD"/>
    <property type="match status" value="1"/>
</dbReference>
<evidence type="ECO:0000256" key="8">
    <source>
        <dbReference type="ARBA" id="ARBA00022777"/>
    </source>
</evidence>
<keyword evidence="5 16" id="KW-0808">Transferase</keyword>
<dbReference type="GO" id="GO:0005737">
    <property type="term" value="C:cytoplasm"/>
    <property type="evidence" value="ECO:0007669"/>
    <property type="project" value="UniProtKB-ARBA"/>
</dbReference>
<evidence type="ECO:0000313" key="17">
    <source>
        <dbReference type="Proteomes" id="UP000001591"/>
    </source>
</evidence>
<dbReference type="InterPro" id="IPR004358">
    <property type="entry name" value="Sig_transdc_His_kin-like_C"/>
</dbReference>
<dbReference type="InterPro" id="IPR038318">
    <property type="entry name" value="KdpD_sf"/>
</dbReference>
<dbReference type="Pfam" id="PF13493">
    <property type="entry name" value="DUF4118"/>
    <property type="match status" value="1"/>
</dbReference>
<evidence type="ECO:0000256" key="7">
    <source>
        <dbReference type="ARBA" id="ARBA00022741"/>
    </source>
</evidence>
<evidence type="ECO:0000256" key="10">
    <source>
        <dbReference type="ARBA" id="ARBA00022989"/>
    </source>
</evidence>
<keyword evidence="17" id="KW-1185">Reference proteome</keyword>
<dbReference type="OrthoDB" id="9806130at2"/>
<evidence type="ECO:0000256" key="5">
    <source>
        <dbReference type="ARBA" id="ARBA00022679"/>
    </source>
</evidence>
<feature type="domain" description="Histidine kinase" evidence="15">
    <location>
        <begin position="676"/>
        <end position="893"/>
    </location>
</feature>
<dbReference type="CDD" id="cd00075">
    <property type="entry name" value="HATPase"/>
    <property type="match status" value="1"/>
</dbReference>
<dbReference type="KEGG" id="rce:RC1_0433"/>
<dbReference type="FunFam" id="3.40.50.300:FF:000483">
    <property type="entry name" value="Sensor histidine kinase KdpD"/>
    <property type="match status" value="1"/>
</dbReference>
<feature type="transmembrane region" description="Helical" evidence="14">
    <location>
        <begin position="482"/>
        <end position="500"/>
    </location>
</feature>
<evidence type="ECO:0000256" key="1">
    <source>
        <dbReference type="ARBA" id="ARBA00000085"/>
    </source>
</evidence>
<evidence type="ECO:0000256" key="2">
    <source>
        <dbReference type="ARBA" id="ARBA00004141"/>
    </source>
</evidence>
<evidence type="ECO:0000256" key="12">
    <source>
        <dbReference type="ARBA" id="ARBA00023136"/>
    </source>
</evidence>
<dbReference type="EMBL" id="CP000613">
    <property type="protein sequence ID" value="ACI97872.1"/>
    <property type="molecule type" value="Genomic_DNA"/>
</dbReference>
<dbReference type="HOGENOM" id="CLU_000445_113_1_5"/>
<accession>B6IQY6</accession>
<evidence type="ECO:0000259" key="15">
    <source>
        <dbReference type="PROSITE" id="PS50109"/>
    </source>
</evidence>
<sequence>MARPEDQDRPSPDALLEHARREQRGKLKIFLGAAPGVGKTYAMLEAAQSARRDGVALVVGIVETHGRAETERLVHGLEVVPRSRIDYRGRSFEEMDLDAILVRRPALVLVDELAHTNIPGSRHLKRWQDVEELLAAGIDVWSTLNVQHLDSLNDVIERIAGIKVRETVPDSVLRGADEIEMIDLPPQELRKRLGEGKVYVPAQARMAVEKFFSVGNLTALREMALRQAAERVDAQMLSYMRRNGIAGPWPTRDRILVAIGPEPNAATLVRSARRMADRRQAPWTVAYVETHRHQTLSETRKAHVTEALRLAHQLGGETVVLPGDDIAGELIGWARANNVSQIVLGRSRQRRRFGLTSTDDMLKRATAYDLLLVGGTEEKPEPSGQGAAGQALAGPAGSDRRGWRAYAWAGVALILATALSWGVFSVLPVANVSLVYLLAVLLIATRFGLVPSIVTAVLAFFAFNFFFTEPRQTFLVNTSEDLLTIGFFLVAAVFTGHLASRLRAQIELSRTSQRRTANLYDFARKVASAASEDDVLWAVVHHVAATLKAKALVLLPLDGELAIRAGYPPEDRLDQRAAAAAQWAWSNGERAGRGSDTLPASEWLFLPLKTQRGTVGVLGVQGYEGGSRLSADQARLLDALVDQAALVLERTQLVRDIEAAQIAGEKEQLRAALLSSLSHDLRTPLVSILGSASSLLTLEHELDDDARRELARTIQEEAERMNRFVQNLLDMTKLGSGGLKPKTDWTDLADIVGRALARAKPLLKGRRIKVDLAPDLPLLQLDPVLMEQVLFNLLDNAARYSPAQGAITVWARRRGDRVVAEVCDQGPGIPVADRDRVFDMFYRVAGGDQQTAGTGLGLAIAKGIVEAHGGSIGVLDGMHGVGACLVLRLPVPEEAPPAPAEMSAEVAVAVPAGGGPA</sequence>
<dbReference type="Gene3D" id="1.10.287.130">
    <property type="match status" value="1"/>
</dbReference>
<dbReference type="GO" id="GO:0005524">
    <property type="term" value="F:ATP binding"/>
    <property type="evidence" value="ECO:0007669"/>
    <property type="project" value="UniProtKB-KW"/>
</dbReference>
<dbReference type="GO" id="GO:0042802">
    <property type="term" value="F:identical protein binding"/>
    <property type="evidence" value="ECO:0007669"/>
    <property type="project" value="UniProtKB-ARBA"/>
</dbReference>
<name>B6IQY6_RHOCS</name>
<dbReference type="Gene3D" id="3.40.50.300">
    <property type="entry name" value="P-loop containing nucleotide triphosphate hydrolases"/>
    <property type="match status" value="1"/>
</dbReference>
<keyword evidence="11" id="KW-0902">Two-component regulatory system</keyword>
<dbReference type="SUPFAM" id="SSF47384">
    <property type="entry name" value="Homodimeric domain of signal transducing histidine kinase"/>
    <property type="match status" value="1"/>
</dbReference>
<dbReference type="FunFam" id="3.30.565.10:FF:000042">
    <property type="entry name" value="Two-component sensor histidine kinase KdpD"/>
    <property type="match status" value="1"/>
</dbReference>
<proteinExistence type="predicted"/>
<dbReference type="eggNOG" id="COG2205">
    <property type="taxonomic scope" value="Bacteria"/>
</dbReference>
<dbReference type="InterPro" id="IPR003852">
    <property type="entry name" value="Sig_transdc_His_kinase_KdpD_N"/>
</dbReference>
<dbReference type="GO" id="GO:0005886">
    <property type="term" value="C:plasma membrane"/>
    <property type="evidence" value="ECO:0007669"/>
    <property type="project" value="TreeGrafter"/>
</dbReference>
<keyword evidence="9" id="KW-0067">ATP-binding</keyword>
<evidence type="ECO:0000256" key="13">
    <source>
        <dbReference type="ARBA" id="ARBA00057300"/>
    </source>
</evidence>
<evidence type="ECO:0000256" key="14">
    <source>
        <dbReference type="SAM" id="Phobius"/>
    </source>
</evidence>
<dbReference type="PRINTS" id="PR00344">
    <property type="entry name" value="BCTRLSENSOR"/>
</dbReference>
<comment type="catalytic activity">
    <reaction evidence="1">
        <text>ATP + protein L-histidine = ADP + protein N-phospho-L-histidine.</text>
        <dbReference type="EC" id="2.7.13.3"/>
    </reaction>
</comment>
<dbReference type="STRING" id="414684.RC1_0433"/>
<dbReference type="InterPro" id="IPR052023">
    <property type="entry name" value="Histidine_kinase_KdpD"/>
</dbReference>
<evidence type="ECO:0000256" key="4">
    <source>
        <dbReference type="ARBA" id="ARBA00022553"/>
    </source>
</evidence>
<dbReference type="InterPro" id="IPR005467">
    <property type="entry name" value="His_kinase_dom"/>
</dbReference>
<dbReference type="Gene3D" id="3.30.450.40">
    <property type="match status" value="1"/>
</dbReference>
<dbReference type="InterPro" id="IPR029016">
    <property type="entry name" value="GAF-like_dom_sf"/>
</dbReference>
<comment type="subcellular location">
    <subcellularLocation>
        <location evidence="2">Membrane</location>
        <topology evidence="2">Multi-pass membrane protein</topology>
    </subcellularLocation>
</comment>
<dbReference type="Proteomes" id="UP000001591">
    <property type="component" value="Chromosome"/>
</dbReference>
<dbReference type="InterPro" id="IPR027417">
    <property type="entry name" value="P-loop_NTPase"/>
</dbReference>
<dbReference type="Pfam" id="PF02702">
    <property type="entry name" value="KdpD"/>
    <property type="match status" value="1"/>
</dbReference>
<evidence type="ECO:0000256" key="11">
    <source>
        <dbReference type="ARBA" id="ARBA00023012"/>
    </source>
</evidence>
<dbReference type="Gene3D" id="3.40.50.620">
    <property type="entry name" value="HUPs"/>
    <property type="match status" value="1"/>
</dbReference>
<dbReference type="GO" id="GO:0000155">
    <property type="term" value="F:phosphorelay sensor kinase activity"/>
    <property type="evidence" value="ECO:0007669"/>
    <property type="project" value="InterPro"/>
</dbReference>
<dbReference type="SUPFAM" id="SSF55874">
    <property type="entry name" value="ATPase domain of HSP90 chaperone/DNA topoisomerase II/histidine kinase"/>
    <property type="match status" value="1"/>
</dbReference>
<dbReference type="InterPro" id="IPR036890">
    <property type="entry name" value="HATPase_C_sf"/>
</dbReference>
<reference evidence="16 17" key="1">
    <citation type="journal article" date="2010" name="BMC Genomics">
        <title>Metabolic flexibility revealed in the genome of the cyst-forming alpha-1 proteobacterium Rhodospirillum centenum.</title>
        <authorList>
            <person name="Lu Y.K."/>
            <person name="Marden J."/>
            <person name="Han M."/>
            <person name="Swingley W.D."/>
            <person name="Mastrian S.D."/>
            <person name="Chowdhury S.R."/>
            <person name="Hao J."/>
            <person name="Helmy T."/>
            <person name="Kim S."/>
            <person name="Kurdoglu A.A."/>
            <person name="Matthies H.J."/>
            <person name="Rollo D."/>
            <person name="Stothard P."/>
            <person name="Blankenship R.E."/>
            <person name="Bauer C.E."/>
            <person name="Touchman J.W."/>
        </authorList>
    </citation>
    <scope>NUCLEOTIDE SEQUENCE [LARGE SCALE GENOMIC DNA]</scope>
    <source>
        <strain evidence="17">ATCC 51521 / SW</strain>
    </source>
</reference>
<dbReference type="InterPro" id="IPR003661">
    <property type="entry name" value="HisK_dim/P_dom"/>
</dbReference>
<evidence type="ECO:0000256" key="6">
    <source>
        <dbReference type="ARBA" id="ARBA00022692"/>
    </source>
</evidence>
<keyword evidence="10 14" id="KW-1133">Transmembrane helix</keyword>
<protein>
    <recommendedName>
        <fullName evidence="3">histidine kinase</fullName>
        <ecNumber evidence="3">2.7.13.3</ecNumber>
    </recommendedName>
</protein>
<dbReference type="SUPFAM" id="SSF55781">
    <property type="entry name" value="GAF domain-like"/>
    <property type="match status" value="1"/>
</dbReference>
<dbReference type="SMART" id="SM00387">
    <property type="entry name" value="HATPase_c"/>
    <property type="match status" value="1"/>
</dbReference>
<dbReference type="PANTHER" id="PTHR45569:SF1">
    <property type="entry name" value="SENSOR PROTEIN KDPD"/>
    <property type="match status" value="1"/>
</dbReference>
<keyword evidence="12 14" id="KW-0472">Membrane</keyword>
<dbReference type="Pfam" id="PF02518">
    <property type="entry name" value="HATPase_c"/>
    <property type="match status" value="1"/>
</dbReference>
<dbReference type="InterPro" id="IPR003594">
    <property type="entry name" value="HATPase_dom"/>
</dbReference>
<keyword evidence="7" id="KW-0547">Nucleotide-binding</keyword>
<dbReference type="CDD" id="cd01987">
    <property type="entry name" value="USP_KdpD-like"/>
    <property type="match status" value="1"/>
</dbReference>
<dbReference type="CDD" id="cd00082">
    <property type="entry name" value="HisKA"/>
    <property type="match status" value="1"/>
</dbReference>
<dbReference type="PROSITE" id="PS50109">
    <property type="entry name" value="HIS_KIN"/>
    <property type="match status" value="1"/>
</dbReference>
<dbReference type="SMART" id="SM00388">
    <property type="entry name" value="HisKA"/>
    <property type="match status" value="1"/>
</dbReference>
<dbReference type="RefSeq" id="WP_012565664.1">
    <property type="nucleotide sequence ID" value="NC_011420.2"/>
</dbReference>
<organism evidence="16 17">
    <name type="scientific">Rhodospirillum centenum (strain ATCC 51521 / SW)</name>
    <dbReference type="NCBI Taxonomy" id="414684"/>
    <lineage>
        <taxon>Bacteria</taxon>
        <taxon>Pseudomonadati</taxon>
        <taxon>Pseudomonadota</taxon>
        <taxon>Alphaproteobacteria</taxon>
        <taxon>Rhodospirillales</taxon>
        <taxon>Rhodospirillaceae</taxon>
        <taxon>Rhodospirillum</taxon>
    </lineage>
</organism>
<dbReference type="InterPro" id="IPR036097">
    <property type="entry name" value="HisK_dim/P_sf"/>
</dbReference>
<dbReference type="SUPFAM" id="SSF52402">
    <property type="entry name" value="Adenine nucleotide alpha hydrolases-like"/>
    <property type="match status" value="1"/>
</dbReference>
<dbReference type="Pfam" id="PF13492">
    <property type="entry name" value="GAF_3"/>
    <property type="match status" value="1"/>
</dbReference>
<dbReference type="InterPro" id="IPR025201">
    <property type="entry name" value="KdpD_TM"/>
</dbReference>